<dbReference type="HAMAP" id="MF_01877">
    <property type="entry name" value="16SrRNA_methyltr_I"/>
    <property type="match status" value="1"/>
</dbReference>
<dbReference type="EMBL" id="UFQR01000004">
    <property type="protein sequence ID" value="SSW95400.1"/>
    <property type="molecule type" value="Genomic_DNA"/>
</dbReference>
<dbReference type="InterPro" id="IPR008189">
    <property type="entry name" value="rRNA_ssu_MeTfrase_I"/>
</dbReference>
<dbReference type="PANTHER" id="PTHR46111:SF1">
    <property type="entry name" value="RIBOSOMAL RNA SMALL SUBUNIT METHYLTRANSFERASE I"/>
    <property type="match status" value="1"/>
</dbReference>
<dbReference type="InterPro" id="IPR014776">
    <property type="entry name" value="4pyrrole_Mease_sub2"/>
</dbReference>
<evidence type="ECO:0000256" key="3">
    <source>
        <dbReference type="ARBA" id="ARBA00022603"/>
    </source>
</evidence>
<dbReference type="AlphaFoldDB" id="A0A3B0M093"/>
<dbReference type="Pfam" id="PF00590">
    <property type="entry name" value="TP_methylase"/>
    <property type="match status" value="1"/>
</dbReference>
<dbReference type="GO" id="GO:0070677">
    <property type="term" value="F:rRNA (cytosine-2'-O-)-methyltransferase activity"/>
    <property type="evidence" value="ECO:0007669"/>
    <property type="project" value="UniProtKB-UniRule"/>
</dbReference>
<dbReference type="FunFam" id="3.40.1010.10:FF:000002">
    <property type="entry name" value="Ribosomal RNA small subunit methyltransferase I"/>
    <property type="match status" value="1"/>
</dbReference>
<evidence type="ECO:0000259" key="8">
    <source>
        <dbReference type="Pfam" id="PF23016"/>
    </source>
</evidence>
<dbReference type="InterPro" id="IPR018063">
    <property type="entry name" value="SAM_MeTrfase_RsmI_CS"/>
</dbReference>
<evidence type="ECO:0000256" key="6">
    <source>
        <dbReference type="HAMAP-Rule" id="MF_01877"/>
    </source>
</evidence>
<keyword evidence="3 6" id="KW-0489">Methyltransferase</keyword>
<dbReference type="EC" id="2.1.1.198" evidence="6"/>
<dbReference type="GO" id="GO:0005737">
    <property type="term" value="C:cytoplasm"/>
    <property type="evidence" value="ECO:0007669"/>
    <property type="project" value="UniProtKB-SubCell"/>
</dbReference>
<keyword evidence="5 6" id="KW-0949">S-adenosyl-L-methionine</keyword>
<dbReference type="FunFam" id="3.30.950.10:FF:000002">
    <property type="entry name" value="Ribosomal RNA small subunit methyltransferase I"/>
    <property type="match status" value="1"/>
</dbReference>
<organism evidence="9">
    <name type="scientific">Arsenophonus endosymbiont of Trialeurodes vaporariorum</name>
    <dbReference type="NCBI Taxonomy" id="235567"/>
    <lineage>
        <taxon>Bacteria</taxon>
        <taxon>Pseudomonadati</taxon>
        <taxon>Pseudomonadota</taxon>
        <taxon>Gammaproteobacteria</taxon>
        <taxon>Enterobacterales</taxon>
        <taxon>Morganellaceae</taxon>
        <taxon>Arsenophonus</taxon>
    </lineage>
</organism>
<keyword evidence="4 6" id="KW-0808">Transferase</keyword>
<comment type="function">
    <text evidence="6">Catalyzes the 2'-O-methylation of the ribose of cytidine 1402 (C1402) in 16S rRNA.</text>
</comment>
<dbReference type="Gene3D" id="3.30.950.10">
    <property type="entry name" value="Methyltransferase, Cobalt-precorrin-4 Transmethylase, Domain 2"/>
    <property type="match status" value="1"/>
</dbReference>
<keyword evidence="1 6" id="KW-0963">Cytoplasm</keyword>
<proteinExistence type="inferred from homology"/>
<reference evidence="9" key="1">
    <citation type="submission" date="2018-04" db="EMBL/GenBank/DDBJ databases">
        <authorList>
            <person name="Go L.Y."/>
            <person name="Mitchell J.A."/>
        </authorList>
    </citation>
    <scope>NUCLEOTIDE SEQUENCE</scope>
    <source>
        <strain evidence="9">ARTV</strain>
    </source>
</reference>
<feature type="domain" description="RsmI HTH" evidence="8">
    <location>
        <begin position="247"/>
        <end position="290"/>
    </location>
</feature>
<comment type="similarity">
    <text evidence="6">Belongs to the methyltransferase superfamily. RsmI family.</text>
</comment>
<dbReference type="InterPro" id="IPR014777">
    <property type="entry name" value="4pyrrole_Mease_sub1"/>
</dbReference>
<protein>
    <recommendedName>
        <fullName evidence="6">Ribosomal RNA small subunit methyltransferase I</fullName>
        <ecNumber evidence="6">2.1.1.198</ecNumber>
    </recommendedName>
    <alternativeName>
        <fullName evidence="6">16S rRNA 2'-O-ribose C1402 methyltransferase</fullName>
    </alternativeName>
    <alternativeName>
        <fullName evidence="6">rRNA (cytidine-2'-O-)-methyltransferase RsmI</fullName>
    </alternativeName>
</protein>
<gene>
    <name evidence="6 9" type="primary">rsmI</name>
    <name evidence="9" type="ORF">ARTV_1259</name>
</gene>
<dbReference type="PANTHER" id="PTHR46111">
    <property type="entry name" value="RIBOSOMAL RNA SMALL SUBUNIT METHYLTRANSFERASE I"/>
    <property type="match status" value="1"/>
</dbReference>
<dbReference type="PROSITE" id="PS01296">
    <property type="entry name" value="RSMI"/>
    <property type="match status" value="1"/>
</dbReference>
<feature type="domain" description="Tetrapyrrole methylase" evidence="7">
    <location>
        <begin position="15"/>
        <end position="214"/>
    </location>
</feature>
<dbReference type="NCBIfam" id="TIGR00096">
    <property type="entry name" value="16S rRNA (cytidine(1402)-2'-O)-methyltransferase"/>
    <property type="match status" value="1"/>
</dbReference>
<dbReference type="InterPro" id="IPR053910">
    <property type="entry name" value="RsmI_HTH"/>
</dbReference>
<evidence type="ECO:0000259" key="7">
    <source>
        <dbReference type="Pfam" id="PF00590"/>
    </source>
</evidence>
<sequence length="298" mass="33105">MNEPNQDIKVEMVSTLYIVPTPIGNLEDITLRALQILKQVDLIAAEDTRRTGFLLQHFAINTRMISLHDHNKQQKTNQLIPQLKQGLSIALVSDAGTPLINDPGYHLVKSCRQAGILVVPLLGPCAAITALSAAGIASDRFCYEGLLPVKRKSRQEVLQALTEESRTLIFYESPHRLLDTLADMVAIWGTERYVVLARELTKTWESIHGLPVGELLDWVKVDENRSRGEMVLVVQGYRAPQEGEVVISSEVKKTLALLQQSLPLKKAAAITAEIYGLKKNALYKYSLEQQVSADSSIK</sequence>
<comment type="catalytic activity">
    <reaction evidence="6">
        <text>cytidine(1402) in 16S rRNA + S-adenosyl-L-methionine = 2'-O-methylcytidine(1402) in 16S rRNA + S-adenosyl-L-homocysteine + H(+)</text>
        <dbReference type="Rhea" id="RHEA:42924"/>
        <dbReference type="Rhea" id="RHEA-COMP:10285"/>
        <dbReference type="Rhea" id="RHEA-COMP:10286"/>
        <dbReference type="ChEBI" id="CHEBI:15378"/>
        <dbReference type="ChEBI" id="CHEBI:57856"/>
        <dbReference type="ChEBI" id="CHEBI:59789"/>
        <dbReference type="ChEBI" id="CHEBI:74495"/>
        <dbReference type="ChEBI" id="CHEBI:82748"/>
        <dbReference type="EC" id="2.1.1.198"/>
    </reaction>
</comment>
<evidence type="ECO:0000256" key="5">
    <source>
        <dbReference type="ARBA" id="ARBA00022691"/>
    </source>
</evidence>
<comment type="subcellular location">
    <subcellularLocation>
        <location evidence="6">Cytoplasm</location>
    </subcellularLocation>
</comment>
<evidence type="ECO:0000256" key="1">
    <source>
        <dbReference type="ARBA" id="ARBA00022490"/>
    </source>
</evidence>
<dbReference type="Gene3D" id="3.40.1010.10">
    <property type="entry name" value="Cobalt-precorrin-4 Transmethylase, Domain 1"/>
    <property type="match status" value="1"/>
</dbReference>
<keyword evidence="2 6" id="KW-0698">rRNA processing</keyword>
<dbReference type="InterPro" id="IPR000878">
    <property type="entry name" value="4pyrrol_Mease"/>
</dbReference>
<dbReference type="Pfam" id="PF23016">
    <property type="entry name" value="RsmI_C"/>
    <property type="match status" value="1"/>
</dbReference>
<evidence type="ECO:0000256" key="4">
    <source>
        <dbReference type="ARBA" id="ARBA00022679"/>
    </source>
</evidence>
<dbReference type="InterPro" id="IPR035996">
    <property type="entry name" value="4pyrrol_Methylase_sf"/>
</dbReference>
<evidence type="ECO:0000313" key="9">
    <source>
        <dbReference type="EMBL" id="SSW95400.1"/>
    </source>
</evidence>
<accession>A0A3B0M093</accession>
<dbReference type="PIRSF" id="PIRSF005917">
    <property type="entry name" value="MTase_YraL"/>
    <property type="match status" value="1"/>
</dbReference>
<dbReference type="SUPFAM" id="SSF53790">
    <property type="entry name" value="Tetrapyrrole methylase"/>
    <property type="match status" value="1"/>
</dbReference>
<name>A0A3B0M093_9GAMM</name>
<dbReference type="CDD" id="cd11648">
    <property type="entry name" value="RsmI"/>
    <property type="match status" value="1"/>
</dbReference>
<evidence type="ECO:0000256" key="2">
    <source>
        <dbReference type="ARBA" id="ARBA00022552"/>
    </source>
</evidence>